<evidence type="ECO:0000313" key="1">
    <source>
        <dbReference type="EMBL" id="CAG6532786.1"/>
    </source>
</evidence>
<dbReference type="AlphaFoldDB" id="A0A8D8HE86"/>
<reference evidence="1" key="1">
    <citation type="submission" date="2021-05" db="EMBL/GenBank/DDBJ databases">
        <authorList>
            <person name="Alioto T."/>
            <person name="Alioto T."/>
            <person name="Gomez Garrido J."/>
        </authorList>
    </citation>
    <scope>NUCLEOTIDE SEQUENCE</scope>
</reference>
<accession>A0A8D8HE86</accession>
<organism evidence="1">
    <name type="scientific">Culex pipiens</name>
    <name type="common">House mosquito</name>
    <dbReference type="NCBI Taxonomy" id="7175"/>
    <lineage>
        <taxon>Eukaryota</taxon>
        <taxon>Metazoa</taxon>
        <taxon>Ecdysozoa</taxon>
        <taxon>Arthropoda</taxon>
        <taxon>Hexapoda</taxon>
        <taxon>Insecta</taxon>
        <taxon>Pterygota</taxon>
        <taxon>Neoptera</taxon>
        <taxon>Endopterygota</taxon>
        <taxon>Diptera</taxon>
        <taxon>Nematocera</taxon>
        <taxon>Culicoidea</taxon>
        <taxon>Culicidae</taxon>
        <taxon>Culicinae</taxon>
        <taxon>Culicini</taxon>
        <taxon>Culex</taxon>
        <taxon>Culex</taxon>
    </lineage>
</organism>
<dbReference type="EMBL" id="HBUE01207393">
    <property type="protein sequence ID" value="CAG6532786.1"/>
    <property type="molecule type" value="Transcribed_RNA"/>
</dbReference>
<protein>
    <submittedName>
        <fullName evidence="1">(northern house mosquito) hypothetical protein</fullName>
    </submittedName>
</protein>
<proteinExistence type="predicted"/>
<name>A0A8D8HE86_CULPI</name>
<dbReference type="EMBL" id="HBUE01313699">
    <property type="protein sequence ID" value="CAG6584658.1"/>
    <property type="molecule type" value="Transcribed_RNA"/>
</dbReference>
<dbReference type="EMBL" id="HBUE01020983">
    <property type="protein sequence ID" value="CAG6452580.1"/>
    <property type="molecule type" value="Transcribed_RNA"/>
</dbReference>
<sequence>MSKRIRSEHTRTGSKVRIYLPVHQLLLQTFLPVEPAKAHQVRHKAGAIEARSGRVARIAIARELALQPRRHVHRGSVLHRCDRRGAGALVRARPKALLPGARWATGGAVLQLRVATGARSLDLQPAEVDRAERGEHEADGQLAEDVDLRGESAAAEEEVLLRDQPGQDAVRADVGKAAVGAAVLGRVL</sequence>